<dbReference type="STRING" id="1802505.A3D01_04370"/>
<dbReference type="PANTHER" id="PTHR30053:SF14">
    <property type="entry name" value="TRANSLATION ELONGATION FACTOR KOW-LIKE DOMAIN-CONTAINING PROTEIN"/>
    <property type="match status" value="1"/>
</dbReference>
<dbReference type="EMBL" id="MGGR01000040">
    <property type="protein sequence ID" value="OGM31770.1"/>
    <property type="molecule type" value="Genomic_DNA"/>
</dbReference>
<evidence type="ECO:0000313" key="12">
    <source>
        <dbReference type="EMBL" id="OGM31770.1"/>
    </source>
</evidence>
<evidence type="ECO:0000256" key="1">
    <source>
        <dbReference type="ARBA" id="ARBA00004496"/>
    </source>
</evidence>
<keyword evidence="4 7" id="KW-0963">Cytoplasm</keyword>
<evidence type="ECO:0000259" key="10">
    <source>
        <dbReference type="SMART" id="SM00841"/>
    </source>
</evidence>
<organism evidence="12 13">
    <name type="scientific">Candidatus Woesebacteria bacterium RIFCSPHIGHO2_02_FULL_39_13</name>
    <dbReference type="NCBI Taxonomy" id="1802505"/>
    <lineage>
        <taxon>Bacteria</taxon>
        <taxon>Candidatus Woeseibacteriota</taxon>
    </lineage>
</organism>
<dbReference type="Gene3D" id="2.40.50.140">
    <property type="entry name" value="Nucleic acid-binding proteins"/>
    <property type="match status" value="2"/>
</dbReference>
<dbReference type="Pfam" id="PF01132">
    <property type="entry name" value="EFP"/>
    <property type="match status" value="1"/>
</dbReference>
<dbReference type="SUPFAM" id="SSF50249">
    <property type="entry name" value="Nucleic acid-binding proteins"/>
    <property type="match status" value="2"/>
</dbReference>
<dbReference type="Pfam" id="PF09285">
    <property type="entry name" value="Elong-fact-P_C"/>
    <property type="match status" value="1"/>
</dbReference>
<dbReference type="GO" id="GO:0003746">
    <property type="term" value="F:translation elongation factor activity"/>
    <property type="evidence" value="ECO:0007669"/>
    <property type="project" value="UniProtKB-UniRule"/>
</dbReference>
<reference evidence="12 13" key="1">
    <citation type="journal article" date="2016" name="Nat. Commun.">
        <title>Thousands of microbial genomes shed light on interconnected biogeochemical processes in an aquifer system.</title>
        <authorList>
            <person name="Anantharaman K."/>
            <person name="Brown C.T."/>
            <person name="Hug L.A."/>
            <person name="Sharon I."/>
            <person name="Castelle C.J."/>
            <person name="Probst A.J."/>
            <person name="Thomas B.C."/>
            <person name="Singh A."/>
            <person name="Wilkins M.J."/>
            <person name="Karaoz U."/>
            <person name="Brodie E.L."/>
            <person name="Williams K.H."/>
            <person name="Hubbard S.S."/>
            <person name="Banfield J.F."/>
        </authorList>
    </citation>
    <scope>NUCLEOTIDE SEQUENCE [LARGE SCALE GENOMIC DNA]</scope>
</reference>
<comment type="similarity">
    <text evidence="3 7 9">Belongs to the elongation factor P family.</text>
</comment>
<dbReference type="NCBIfam" id="NF001810">
    <property type="entry name" value="PRK00529.1"/>
    <property type="match status" value="1"/>
</dbReference>
<dbReference type="InterPro" id="IPR012340">
    <property type="entry name" value="NA-bd_OB-fold"/>
</dbReference>
<dbReference type="GO" id="GO:0043043">
    <property type="term" value="P:peptide biosynthetic process"/>
    <property type="evidence" value="ECO:0007669"/>
    <property type="project" value="InterPro"/>
</dbReference>
<dbReference type="UniPathway" id="UPA00345"/>
<dbReference type="FunFam" id="2.30.30.30:FF:000003">
    <property type="entry name" value="Elongation factor P"/>
    <property type="match status" value="1"/>
</dbReference>
<dbReference type="CDD" id="cd05794">
    <property type="entry name" value="S1_EF-P_repeat_2"/>
    <property type="match status" value="1"/>
</dbReference>
<dbReference type="Pfam" id="PF08207">
    <property type="entry name" value="EFP_N"/>
    <property type="match status" value="1"/>
</dbReference>
<dbReference type="SMART" id="SM00841">
    <property type="entry name" value="Elong-fact-P_C"/>
    <property type="match status" value="1"/>
</dbReference>
<dbReference type="HAMAP" id="MF_00141">
    <property type="entry name" value="EF_P"/>
    <property type="match status" value="1"/>
</dbReference>
<comment type="pathway">
    <text evidence="2 7">Protein biosynthesis; polypeptide chain elongation.</text>
</comment>
<evidence type="ECO:0000256" key="9">
    <source>
        <dbReference type="RuleBase" id="RU004389"/>
    </source>
</evidence>
<evidence type="ECO:0000313" key="13">
    <source>
        <dbReference type="Proteomes" id="UP000177169"/>
    </source>
</evidence>
<evidence type="ECO:0000259" key="11">
    <source>
        <dbReference type="SMART" id="SM01185"/>
    </source>
</evidence>
<comment type="function">
    <text evidence="7">Involved in peptide bond synthesis. Stimulates efficient translation and peptide-bond synthesis on native or reconstituted 70S ribosomes in vitro. Probably functions indirectly by altering the affinity of the ribosome for aminoacyl-tRNA, thus increasing their reactivity as acceptors for peptidyl transferase.</text>
</comment>
<dbReference type="PANTHER" id="PTHR30053">
    <property type="entry name" value="ELONGATION FACTOR P"/>
    <property type="match status" value="1"/>
</dbReference>
<dbReference type="PIRSF" id="PIRSF005901">
    <property type="entry name" value="EF-P"/>
    <property type="match status" value="1"/>
</dbReference>
<dbReference type="Gene3D" id="2.30.30.30">
    <property type="match status" value="1"/>
</dbReference>
<keyword evidence="5 7" id="KW-0251">Elongation factor</keyword>
<comment type="caution">
    <text evidence="12">The sequence shown here is derived from an EMBL/GenBank/DDBJ whole genome shotgun (WGS) entry which is preliminary data.</text>
</comment>
<dbReference type="FunFam" id="2.40.50.140:FF:000004">
    <property type="entry name" value="Elongation factor P"/>
    <property type="match status" value="1"/>
</dbReference>
<evidence type="ECO:0000256" key="4">
    <source>
        <dbReference type="ARBA" id="ARBA00022490"/>
    </source>
</evidence>
<evidence type="ECO:0000256" key="5">
    <source>
        <dbReference type="ARBA" id="ARBA00022768"/>
    </source>
</evidence>
<dbReference type="CDD" id="cd04470">
    <property type="entry name" value="S1_EF-P_repeat_1"/>
    <property type="match status" value="1"/>
</dbReference>
<dbReference type="NCBIfam" id="TIGR00038">
    <property type="entry name" value="efp"/>
    <property type="match status" value="1"/>
</dbReference>
<dbReference type="GO" id="GO:0005829">
    <property type="term" value="C:cytosol"/>
    <property type="evidence" value="ECO:0007669"/>
    <property type="project" value="UniProtKB-ARBA"/>
</dbReference>
<dbReference type="Proteomes" id="UP000177169">
    <property type="component" value="Unassembled WGS sequence"/>
</dbReference>
<dbReference type="InterPro" id="IPR013185">
    <property type="entry name" value="Transl_elong_KOW-like"/>
</dbReference>
<gene>
    <name evidence="7" type="primary">efp</name>
    <name evidence="12" type="ORF">A3D01_04370</name>
</gene>
<evidence type="ECO:0000256" key="8">
    <source>
        <dbReference type="NCBIfam" id="TIGR00038"/>
    </source>
</evidence>
<comment type="subcellular location">
    <subcellularLocation>
        <location evidence="1 7">Cytoplasm</location>
    </subcellularLocation>
</comment>
<accession>A0A1F7YX15</accession>
<dbReference type="InterPro" id="IPR015365">
    <property type="entry name" value="Elong-fact-P_C"/>
</dbReference>
<sequence>MINATDLKNGKTFLVNGKPYKVIKYTFTKVGRGGATVRVTAKNLISGTVEDKTFSSNIKVEDVSTFKKKLQFLYSDAATAYFVDPKTYEQVEISTKVLETELPFIKEGEGVNILYWSSGGEDLPLSVEIPIKIKLKITETAPGVKGNSATNMYKTAHLENGKEVRVPLFINQDDLVIVDTRTGEYIERAK</sequence>
<dbReference type="InterPro" id="IPR014722">
    <property type="entry name" value="Rib_uL2_dom2"/>
</dbReference>
<proteinExistence type="inferred from homology"/>
<evidence type="ECO:0000256" key="2">
    <source>
        <dbReference type="ARBA" id="ARBA00004815"/>
    </source>
</evidence>
<name>A0A1F7YX15_9BACT</name>
<feature type="domain" description="Elongation factor P C-terminal" evidence="10">
    <location>
        <begin position="133"/>
        <end position="188"/>
    </location>
</feature>
<dbReference type="PROSITE" id="PS01275">
    <property type="entry name" value="EFP"/>
    <property type="match status" value="1"/>
</dbReference>
<dbReference type="InterPro" id="IPR008991">
    <property type="entry name" value="Translation_prot_SH3-like_sf"/>
</dbReference>
<dbReference type="AlphaFoldDB" id="A0A1F7YX15"/>
<dbReference type="InterPro" id="IPR011768">
    <property type="entry name" value="Transl_elongation_fac_P"/>
</dbReference>
<feature type="domain" description="Translation elongation factor P/YeiP central" evidence="11">
    <location>
        <begin position="67"/>
        <end position="123"/>
    </location>
</feature>
<evidence type="ECO:0000256" key="6">
    <source>
        <dbReference type="ARBA" id="ARBA00022917"/>
    </source>
</evidence>
<protein>
    <recommendedName>
        <fullName evidence="7 8">Elongation factor P</fullName>
        <shortName evidence="7">EF-P</shortName>
    </recommendedName>
</protein>
<dbReference type="InterPro" id="IPR013852">
    <property type="entry name" value="Transl_elong_P/YeiP_CS"/>
</dbReference>
<dbReference type="InterPro" id="IPR001059">
    <property type="entry name" value="Transl_elong_P/YeiP_cen"/>
</dbReference>
<evidence type="ECO:0000256" key="7">
    <source>
        <dbReference type="HAMAP-Rule" id="MF_00141"/>
    </source>
</evidence>
<dbReference type="InterPro" id="IPR020599">
    <property type="entry name" value="Transl_elong_fac_P/YeiP"/>
</dbReference>
<evidence type="ECO:0000256" key="3">
    <source>
        <dbReference type="ARBA" id="ARBA00009479"/>
    </source>
</evidence>
<keyword evidence="6 7" id="KW-0648">Protein biosynthesis</keyword>
<dbReference type="SUPFAM" id="SSF50104">
    <property type="entry name" value="Translation proteins SH3-like domain"/>
    <property type="match status" value="1"/>
</dbReference>
<dbReference type="SMART" id="SM01185">
    <property type="entry name" value="EFP"/>
    <property type="match status" value="1"/>
</dbReference>